<dbReference type="EMBL" id="CP051177">
    <property type="protein sequence ID" value="QKX52164.1"/>
    <property type="molecule type" value="Genomic_DNA"/>
</dbReference>
<gene>
    <name evidence="1" type="ORF">HF394_17165</name>
</gene>
<reference evidence="2" key="2">
    <citation type="submission" date="2020-06" db="EMBL/GenBank/DDBJ databases">
        <title>Isolation of Planomicrobium glaciei.</title>
        <authorList>
            <person name="Malisova L."/>
            <person name="Safrankova R."/>
            <person name="Jakubu V."/>
            <person name="Spanelova P."/>
        </authorList>
    </citation>
    <scope>NUCLEOTIDE SEQUENCE [LARGE SCALE GENOMIC DNA]</scope>
    <source>
        <strain evidence="2">NRL-ATB46093</strain>
    </source>
</reference>
<accession>A0A7H8QDS0</accession>
<reference evidence="1 2" key="1">
    <citation type="submission" date="2020-04" db="EMBL/GenBank/DDBJ databases">
        <authorList>
            <person name="Pajer P."/>
            <person name="Broz P."/>
        </authorList>
    </citation>
    <scope>NUCLEOTIDE SEQUENCE [LARGE SCALE GENOMIC DNA]</scope>
    <source>
        <strain evidence="2">NRL-ATB46093</strain>
    </source>
</reference>
<evidence type="ECO:0000313" key="2">
    <source>
        <dbReference type="Proteomes" id="UP000509222"/>
    </source>
</evidence>
<protein>
    <submittedName>
        <fullName evidence="1">Uncharacterized protein</fullName>
    </submittedName>
</protein>
<dbReference type="Proteomes" id="UP000509222">
    <property type="component" value="Chromosome"/>
</dbReference>
<dbReference type="AlphaFoldDB" id="A0A7H8QDS0"/>
<keyword evidence="2" id="KW-1185">Reference proteome</keyword>
<name>A0A7H8QDS0_9BACL</name>
<dbReference type="RefSeq" id="WP_176294934.1">
    <property type="nucleotide sequence ID" value="NZ_CP051177.1"/>
</dbReference>
<organism evidence="1 2">
    <name type="scientific">Planococcus glaciei</name>
    <dbReference type="NCBI Taxonomy" id="459472"/>
    <lineage>
        <taxon>Bacteria</taxon>
        <taxon>Bacillati</taxon>
        <taxon>Bacillota</taxon>
        <taxon>Bacilli</taxon>
        <taxon>Bacillales</taxon>
        <taxon>Caryophanaceae</taxon>
        <taxon>Planococcus</taxon>
    </lineage>
</organism>
<proteinExistence type="predicted"/>
<sequence length="311" mass="35090">MKKIEKVKVESFVKWEMEPDAYSLCHVSLGPDGEVCLLLASSIPELIDGSFAPTRTDEAITYKALMIKDGELSETTIPKQKWNYHFLQPLGEDQLLLACARSINYGGGQVDENARVFDRDGNFIRSFCLGDGIGHLYTTGDGEIWTGYYDEGIFGNNGWDDPIGKDGLICWDGFGHMLEKHEQPEDHFISDCYALNVAADDEVWFYFYTDFHIGKRRNGKTEYFIPNINGATAFAVHGELLLSTGGYEGHDRFYLFEKNASRYRRLKEIVFVNSSGKKLKPLFTSARGSKILLQCESASYLFDLKSLAADQ</sequence>
<evidence type="ECO:0000313" key="1">
    <source>
        <dbReference type="EMBL" id="QKX52164.1"/>
    </source>
</evidence>